<dbReference type="SUPFAM" id="SSF52540">
    <property type="entry name" value="P-loop containing nucleoside triphosphate hydrolases"/>
    <property type="match status" value="1"/>
</dbReference>
<protein>
    <submittedName>
        <fullName evidence="4">Chromosome segregation protein SMC</fullName>
    </submittedName>
</protein>
<dbReference type="EMBL" id="MUYF01000001">
    <property type="protein sequence ID" value="OOL82166.1"/>
    <property type="molecule type" value="Genomic_DNA"/>
</dbReference>
<accession>A0A1S8KR24</accession>
<dbReference type="EMBL" id="MUYF01000003">
    <property type="protein sequence ID" value="OOL82066.1"/>
    <property type="molecule type" value="Genomic_DNA"/>
</dbReference>
<evidence type="ECO:0000313" key="5">
    <source>
        <dbReference type="Proteomes" id="UP000190409"/>
    </source>
</evidence>
<proteinExistence type="predicted"/>
<sequence length="438" mass="49644">MKISNLQIENVKRVKAVRIEPTDKGLTILGGRNNQGKSSVLDSIAWALGGNRKKPSQADREGSMNKPYLKVTMNNGLVVERKGKNSDLKVTDPDGNSAGQTLLDSFVEELAIDLPQFMEATNKEKADTLLKIIGVGDQLYELEREEKELYDDRRSVYRIKEQKRKYAEELPYHEDAPDEPLKISALINEQQEILARNGENQKKRQEAQRLADRVDAQKEKMASVKAEIARLEEQLAEMEDIHQETVQDLETAQKTAEQLQDESTAELEQSIAENEQINEKVRTNLKKEAAEEEARSYETQYEKMSGQIQAIRDKKQALLDEADLPLPELSVKEGALTYKGQEWDNMSGSEQLKVSTAIVRQLKPDCGFVLIDKLEQMDLETMKEFGQWLESEDLQAIATRVSTGEECQIIIEDGEVVGEELVETPISEEIEEGWKGEF</sequence>
<dbReference type="AlphaFoldDB" id="A0A1S8KR24"/>
<evidence type="ECO:0000256" key="1">
    <source>
        <dbReference type="SAM" id="MobiDB-lite"/>
    </source>
</evidence>
<evidence type="ECO:0000313" key="3">
    <source>
        <dbReference type="EMBL" id="OOL82066.1"/>
    </source>
</evidence>
<evidence type="ECO:0000259" key="2">
    <source>
        <dbReference type="Pfam" id="PF13175"/>
    </source>
</evidence>
<dbReference type="Pfam" id="PF13175">
    <property type="entry name" value="AAA_15"/>
    <property type="match status" value="1"/>
</dbReference>
<gene>
    <name evidence="4" type="ORF">BWX42_00040</name>
    <name evidence="3" type="ORF">BWX42_10000</name>
</gene>
<comment type="caution">
    <text evidence="4">The sequence shown here is derived from an EMBL/GenBank/DDBJ whole genome shotgun (WGS) entry which is preliminary data.</text>
</comment>
<reference evidence="4 5" key="1">
    <citation type="submission" date="2017-01" db="EMBL/GenBank/DDBJ databases">
        <title>Complete Genome Sequence of Dolosigranulum pigrum isolated from a Patient with interstitial lung disease.</title>
        <authorList>
            <person name="Mukhopadhyay R."/>
            <person name="Joaquin J."/>
            <person name="Hogue R."/>
            <person name="Fitzgerald S."/>
            <person name="Jospin G."/>
            <person name="Eisen J.A."/>
            <person name="Chaturvedi V."/>
        </authorList>
    </citation>
    <scope>NUCLEOTIDE SEQUENCE [LARGE SCALE GENOMIC DNA]</scope>
    <source>
        <strain evidence="4 5">15S00348</strain>
    </source>
</reference>
<organism evidence="4 5">
    <name type="scientific">Dolosigranulum pigrum</name>
    <dbReference type="NCBI Taxonomy" id="29394"/>
    <lineage>
        <taxon>Bacteria</taxon>
        <taxon>Bacillati</taxon>
        <taxon>Bacillota</taxon>
        <taxon>Bacilli</taxon>
        <taxon>Lactobacillales</taxon>
        <taxon>Carnobacteriaceae</taxon>
        <taxon>Dolosigranulum</taxon>
    </lineage>
</organism>
<feature type="domain" description="Endonuclease GajA/Old nuclease/RecF-like AAA" evidence="2">
    <location>
        <begin position="1"/>
        <end position="313"/>
    </location>
</feature>
<evidence type="ECO:0000313" key="4">
    <source>
        <dbReference type="EMBL" id="OOL82166.1"/>
    </source>
</evidence>
<dbReference type="InterPro" id="IPR041685">
    <property type="entry name" value="AAA_GajA/Old/RecF-like"/>
</dbReference>
<dbReference type="InterPro" id="IPR027417">
    <property type="entry name" value="P-loop_NTPase"/>
</dbReference>
<dbReference type="Gene3D" id="3.40.50.300">
    <property type="entry name" value="P-loop containing nucleotide triphosphate hydrolases"/>
    <property type="match status" value="1"/>
</dbReference>
<name>A0A1S8KR24_9LACT</name>
<dbReference type="Proteomes" id="UP000190409">
    <property type="component" value="Unassembled WGS sequence"/>
</dbReference>
<feature type="region of interest" description="Disordered" evidence="1">
    <location>
        <begin position="252"/>
        <end position="273"/>
    </location>
</feature>